<comment type="similarity">
    <text evidence="4">Belongs to the PEP-utilizing enzyme family.</text>
</comment>
<sequence length="856" mass="94058">MRTFINAISRILRNPSADDRNSSARFLERCENFRLLLSANNSALKRMAELTEASRSVKPVGMTYIRAENIRISADVRNMIERLCRIAPGRYEGLKDAFNRILMLMNKELAADVERVSGPNIINLHELNSGLISEAGSKMALLGEVASIPGIRVPEGFSITASAFRVLLLETGLGEELKRVAQICGEENYATLRVLERNVREAISLCQFPQDLENEISEAVEQLAAGRRVSHAVRSSALCEDSLETSFAGQFHTELGVAADEIVEAYRNVIASMYTASAVTYRLNHGIRDDEMVMCVGCVEMIDAVAGGVAYSSDPSGLHEGQIVVSAVHGLPSSIVDGVTRSDLWRLDKDSLAVIYEEIVDQEWGRFMAFDGSVARRRLEPDQVNQPAIDHDVLVRIGQTVLDLEDHFDCPQDMEWALTGDGILYVLQCRPLGIMAQQHVQESVNDDHKFPVIVDSCQPASSGIASGITYYIEHAHDMIDFPFGGVLLTRVAGPELAALLPDASAVIAEFGSCTGHLANVAREYDIPALIGVPDAVEKLKGAGEVIVDAVQGRILSGSLGNNDKPRKAFNTETPVRKALCSVLKLITPLTLTDPRSPDFLPERCKTLHDITRFCHEKAVAEMFKKRAGIDDSARQMVDGDRLQYWIIDLGGGVSDNNASNDDGYVRFEDIRSNAMRSLWSGMTGFPWEGPPDVCADGFASVLFGATCNPALVPGVRNSMGERSYFIVGRNYCSLQSRLGFHYCTIEGFAADDAEMNYVLFQFKGGAADMGRRSLRLQLVAEILAEHGFHTSVRDDVLFARMEGISLEMAERGLVVAGYLLVQTRQLDMIMKDGAAVENYRNKFRREIEVLLSGGGK</sequence>
<dbReference type="eggNOG" id="COG3848">
    <property type="taxonomic scope" value="Bacteria"/>
</dbReference>
<evidence type="ECO:0000256" key="6">
    <source>
        <dbReference type="ARBA" id="ARBA00021623"/>
    </source>
</evidence>
<dbReference type="SUPFAM" id="SSF52009">
    <property type="entry name" value="Phosphohistidine domain"/>
    <property type="match status" value="1"/>
</dbReference>
<dbReference type="HOGENOM" id="CLU_011040_0_0_7"/>
<dbReference type="AlphaFoldDB" id="C6BUB6"/>
<proteinExistence type="inferred from homology"/>
<dbReference type="PANTHER" id="PTHR43030">
    <property type="entry name" value="PHOSPHOENOLPYRUVATE SYNTHASE"/>
    <property type="match status" value="1"/>
</dbReference>
<dbReference type="Pfam" id="PF01326">
    <property type="entry name" value="PPDK_N"/>
    <property type="match status" value="1"/>
</dbReference>
<protein>
    <recommendedName>
        <fullName evidence="6">Phosphoenolpyruvate synthase</fullName>
        <ecNumber evidence="5">2.7.9.2</ecNumber>
    </recommendedName>
    <alternativeName>
        <fullName evidence="13">Pyruvate, water dikinase</fullName>
    </alternativeName>
</protein>
<dbReference type="EMBL" id="CP001649">
    <property type="protein sequence ID" value="ACS79925.1"/>
    <property type="molecule type" value="Genomic_DNA"/>
</dbReference>
<evidence type="ECO:0000256" key="1">
    <source>
        <dbReference type="ARBA" id="ARBA00001946"/>
    </source>
</evidence>
<dbReference type="GO" id="GO:0046872">
    <property type="term" value="F:metal ion binding"/>
    <property type="evidence" value="ECO:0007669"/>
    <property type="project" value="UniProtKB-KW"/>
</dbReference>
<evidence type="ECO:0000256" key="12">
    <source>
        <dbReference type="ARBA" id="ARBA00022842"/>
    </source>
</evidence>
<dbReference type="InterPro" id="IPR002192">
    <property type="entry name" value="PPDK_AMP/ATP-bd"/>
</dbReference>
<gene>
    <name evidence="17" type="ordered locus">Desal_1864</name>
</gene>
<evidence type="ECO:0000256" key="2">
    <source>
        <dbReference type="ARBA" id="ARBA00002988"/>
    </source>
</evidence>
<dbReference type="InterPro" id="IPR013815">
    <property type="entry name" value="ATP_grasp_subdomain_1"/>
</dbReference>
<comment type="cofactor">
    <cofactor evidence="1">
        <name>Mg(2+)</name>
        <dbReference type="ChEBI" id="CHEBI:18420"/>
    </cofactor>
</comment>
<dbReference type="Gene3D" id="3.50.30.10">
    <property type="entry name" value="Phosphohistidine domain"/>
    <property type="match status" value="1"/>
</dbReference>
<keyword evidence="11" id="KW-0067">ATP-binding</keyword>
<keyword evidence="12" id="KW-0460">Magnesium</keyword>
<evidence type="ECO:0000313" key="17">
    <source>
        <dbReference type="EMBL" id="ACS79925.1"/>
    </source>
</evidence>
<evidence type="ECO:0000256" key="7">
    <source>
        <dbReference type="ARBA" id="ARBA00022679"/>
    </source>
</evidence>
<dbReference type="GO" id="GO:0006094">
    <property type="term" value="P:gluconeogenesis"/>
    <property type="evidence" value="ECO:0007669"/>
    <property type="project" value="UniProtKB-UniPathway"/>
</dbReference>
<dbReference type="KEGG" id="dsa:Desal_1864"/>
<dbReference type="UniPathway" id="UPA00138"/>
<dbReference type="InterPro" id="IPR008279">
    <property type="entry name" value="PEP-util_enz_mobile_dom"/>
</dbReference>
<evidence type="ECO:0000256" key="14">
    <source>
        <dbReference type="ARBA" id="ARBA00047700"/>
    </source>
</evidence>
<evidence type="ECO:0000256" key="13">
    <source>
        <dbReference type="ARBA" id="ARBA00033470"/>
    </source>
</evidence>
<evidence type="ECO:0000256" key="10">
    <source>
        <dbReference type="ARBA" id="ARBA00022777"/>
    </source>
</evidence>
<keyword evidence="7 17" id="KW-0808">Transferase</keyword>
<keyword evidence="18" id="KW-1185">Reference proteome</keyword>
<dbReference type="STRING" id="526222.Desal_1864"/>
<feature type="domain" description="PEP-utilising enzyme mobile" evidence="15">
    <location>
        <begin position="484"/>
        <end position="552"/>
    </location>
</feature>
<evidence type="ECO:0000259" key="15">
    <source>
        <dbReference type="Pfam" id="PF00391"/>
    </source>
</evidence>
<dbReference type="EC" id="2.7.9.2" evidence="5"/>
<dbReference type="SUPFAM" id="SSF56059">
    <property type="entry name" value="Glutathione synthetase ATP-binding domain-like"/>
    <property type="match status" value="1"/>
</dbReference>
<dbReference type="OrthoDB" id="9760711at2"/>
<dbReference type="eggNOG" id="COG0574">
    <property type="taxonomic scope" value="Bacteria"/>
</dbReference>
<evidence type="ECO:0000259" key="16">
    <source>
        <dbReference type="Pfam" id="PF01326"/>
    </source>
</evidence>
<keyword evidence="17" id="KW-0670">Pyruvate</keyword>
<organism evidence="17 18">
    <name type="scientific">Maridesulfovibrio salexigens (strain ATCC 14822 / DSM 2638 / NCIMB 8403 / VKM B-1763)</name>
    <name type="common">Desulfovibrio salexigens</name>
    <dbReference type="NCBI Taxonomy" id="526222"/>
    <lineage>
        <taxon>Bacteria</taxon>
        <taxon>Pseudomonadati</taxon>
        <taxon>Thermodesulfobacteriota</taxon>
        <taxon>Desulfovibrionia</taxon>
        <taxon>Desulfovibrionales</taxon>
        <taxon>Desulfovibrionaceae</taxon>
        <taxon>Maridesulfovibrio</taxon>
    </lineage>
</organism>
<evidence type="ECO:0000256" key="8">
    <source>
        <dbReference type="ARBA" id="ARBA00022723"/>
    </source>
</evidence>
<dbReference type="Pfam" id="PF00391">
    <property type="entry name" value="PEP-utilizers"/>
    <property type="match status" value="1"/>
</dbReference>
<dbReference type="InterPro" id="IPR036637">
    <property type="entry name" value="Phosphohistidine_dom_sf"/>
</dbReference>
<keyword evidence="10 17" id="KW-0418">Kinase</keyword>
<dbReference type="Gene3D" id="3.30.1490.20">
    <property type="entry name" value="ATP-grasp fold, A domain"/>
    <property type="match status" value="1"/>
</dbReference>
<evidence type="ECO:0000256" key="3">
    <source>
        <dbReference type="ARBA" id="ARBA00004742"/>
    </source>
</evidence>
<dbReference type="InterPro" id="IPR006319">
    <property type="entry name" value="PEP_synth"/>
</dbReference>
<dbReference type="Gene3D" id="3.30.470.20">
    <property type="entry name" value="ATP-grasp fold, B domain"/>
    <property type="match status" value="1"/>
</dbReference>
<dbReference type="PANTHER" id="PTHR43030:SF1">
    <property type="entry name" value="PHOSPHOENOLPYRUVATE SYNTHASE"/>
    <property type="match status" value="1"/>
</dbReference>
<name>C6BUB6_MARSD</name>
<evidence type="ECO:0000256" key="4">
    <source>
        <dbReference type="ARBA" id="ARBA00007837"/>
    </source>
</evidence>
<dbReference type="RefSeq" id="WP_015851741.1">
    <property type="nucleotide sequence ID" value="NC_012881.1"/>
</dbReference>
<feature type="domain" description="Pyruvate phosphate dikinase AMP/ATP-binding" evidence="16">
    <location>
        <begin position="134"/>
        <end position="444"/>
    </location>
</feature>
<reference evidence="17 18" key="1">
    <citation type="submission" date="2009-06" db="EMBL/GenBank/DDBJ databases">
        <title>Complete sequence of Desulfovibrio salexigens DSM 2638.</title>
        <authorList>
            <consortium name="US DOE Joint Genome Institute"/>
            <person name="Lucas S."/>
            <person name="Copeland A."/>
            <person name="Lapidus A."/>
            <person name="Glavina del Rio T."/>
            <person name="Tice H."/>
            <person name="Bruce D."/>
            <person name="Goodwin L."/>
            <person name="Pitluck S."/>
            <person name="Munk A.C."/>
            <person name="Brettin T."/>
            <person name="Detter J.C."/>
            <person name="Han C."/>
            <person name="Tapia R."/>
            <person name="Larimer F."/>
            <person name="Land M."/>
            <person name="Hauser L."/>
            <person name="Kyrpides N."/>
            <person name="Anderson I."/>
            <person name="Wall J.D."/>
            <person name="Arkin A.P."/>
            <person name="Dehal P."/>
            <person name="Chivian D."/>
            <person name="Giles B."/>
            <person name="Hazen T.C."/>
        </authorList>
    </citation>
    <scope>NUCLEOTIDE SEQUENCE [LARGE SCALE GENOMIC DNA]</scope>
    <source>
        <strain evidence="18">ATCC 14822 / DSM 2638 / NCIMB 8403 / VKM B-1763</strain>
    </source>
</reference>
<accession>C6BUB6</accession>
<comment type="function">
    <text evidence="2">Catalyzes the phosphorylation of pyruvate to phosphoenolpyruvate.</text>
</comment>
<dbReference type="GO" id="GO:0005524">
    <property type="term" value="F:ATP binding"/>
    <property type="evidence" value="ECO:0007669"/>
    <property type="project" value="UniProtKB-KW"/>
</dbReference>
<keyword evidence="8" id="KW-0479">Metal-binding</keyword>
<evidence type="ECO:0000256" key="5">
    <source>
        <dbReference type="ARBA" id="ARBA00011996"/>
    </source>
</evidence>
<dbReference type="Proteomes" id="UP000002601">
    <property type="component" value="Chromosome"/>
</dbReference>
<dbReference type="GO" id="GO:0008986">
    <property type="term" value="F:pyruvate, water dikinase activity"/>
    <property type="evidence" value="ECO:0007669"/>
    <property type="project" value="UniProtKB-EC"/>
</dbReference>
<evidence type="ECO:0000313" key="18">
    <source>
        <dbReference type="Proteomes" id="UP000002601"/>
    </source>
</evidence>
<comment type="pathway">
    <text evidence="3">Carbohydrate biosynthesis; gluconeogenesis.</text>
</comment>
<comment type="catalytic activity">
    <reaction evidence="14">
        <text>pyruvate + ATP + H2O = phosphoenolpyruvate + AMP + phosphate + 2 H(+)</text>
        <dbReference type="Rhea" id="RHEA:11364"/>
        <dbReference type="ChEBI" id="CHEBI:15361"/>
        <dbReference type="ChEBI" id="CHEBI:15377"/>
        <dbReference type="ChEBI" id="CHEBI:15378"/>
        <dbReference type="ChEBI" id="CHEBI:30616"/>
        <dbReference type="ChEBI" id="CHEBI:43474"/>
        <dbReference type="ChEBI" id="CHEBI:58702"/>
        <dbReference type="ChEBI" id="CHEBI:456215"/>
        <dbReference type="EC" id="2.7.9.2"/>
    </reaction>
</comment>
<evidence type="ECO:0000256" key="9">
    <source>
        <dbReference type="ARBA" id="ARBA00022741"/>
    </source>
</evidence>
<evidence type="ECO:0000256" key="11">
    <source>
        <dbReference type="ARBA" id="ARBA00022840"/>
    </source>
</evidence>
<keyword evidence="9" id="KW-0547">Nucleotide-binding</keyword>